<proteinExistence type="predicted"/>
<sequence length="286" mass="31800">MSNTHVDLLILGAGWTSTFLEPLCKERQVSFAATSRPENPKPDTIPFRFDDQDEHPDRAQFTALPSAQTVLITFPINAAGASERLVRLYEDTHRGHAPAFVQLGSTGIWGVGWVDRHSPYNESNTRAAAEKELLALSPATRTTVLNLAGLWGGPRAVKHFVGRVAATKEALKARGSLHMINGLDVARAILAVHENFERAVGQRWMLTDTRIYDWWDLAAAWGSEQPQDGGGERNRSQGPQGVWVLELMKEAGVRALPRTPDHFDRALDSTEFWRTFELAPVMARLE</sequence>
<dbReference type="STRING" id="745531.A0A0C3RTX5"/>
<dbReference type="OrthoDB" id="674948at2759"/>
<dbReference type="SUPFAM" id="SSF51735">
    <property type="entry name" value="NAD(P)-binding Rossmann-fold domains"/>
    <property type="match status" value="1"/>
</dbReference>
<dbReference type="PANTHER" id="PTHR40129:SF2">
    <property type="entry name" value="KETOPANTOATE REDUCTASE N-TERMINAL DOMAIN-CONTAINING PROTEIN"/>
    <property type="match status" value="1"/>
</dbReference>
<dbReference type="AlphaFoldDB" id="A0A0C3RTX5"/>
<gene>
    <name evidence="1" type="ORF">PHLGIDRAFT_109779</name>
</gene>
<dbReference type="HOGENOM" id="CLU_044092_0_0_1"/>
<organism evidence="1 2">
    <name type="scientific">Phlebiopsis gigantea (strain 11061_1 CR5-6)</name>
    <name type="common">White-rot fungus</name>
    <name type="synonym">Peniophora gigantea</name>
    <dbReference type="NCBI Taxonomy" id="745531"/>
    <lineage>
        <taxon>Eukaryota</taxon>
        <taxon>Fungi</taxon>
        <taxon>Dikarya</taxon>
        <taxon>Basidiomycota</taxon>
        <taxon>Agaricomycotina</taxon>
        <taxon>Agaricomycetes</taxon>
        <taxon>Polyporales</taxon>
        <taxon>Phanerochaetaceae</taxon>
        <taxon>Phlebiopsis</taxon>
    </lineage>
</organism>
<name>A0A0C3RTX5_PHLG1</name>
<evidence type="ECO:0008006" key="3">
    <source>
        <dbReference type="Google" id="ProtNLM"/>
    </source>
</evidence>
<dbReference type="InterPro" id="IPR036291">
    <property type="entry name" value="NAD(P)-bd_dom_sf"/>
</dbReference>
<accession>A0A0C3RTX5</accession>
<dbReference type="PANTHER" id="PTHR40129">
    <property type="entry name" value="KETOPANTOATE REDUCTASE N-TERMINAL DOMAIN-CONTAINING PROTEIN"/>
    <property type="match status" value="1"/>
</dbReference>
<evidence type="ECO:0000313" key="2">
    <source>
        <dbReference type="Proteomes" id="UP000053257"/>
    </source>
</evidence>
<dbReference type="Gene3D" id="3.40.50.720">
    <property type="entry name" value="NAD(P)-binding Rossmann-like Domain"/>
    <property type="match status" value="1"/>
</dbReference>
<dbReference type="EMBL" id="KN840580">
    <property type="protein sequence ID" value="KIP04281.1"/>
    <property type="molecule type" value="Genomic_DNA"/>
</dbReference>
<reference evidence="1 2" key="1">
    <citation type="journal article" date="2014" name="PLoS Genet.">
        <title>Analysis of the Phlebiopsis gigantea genome, transcriptome and secretome provides insight into its pioneer colonization strategies of wood.</title>
        <authorList>
            <person name="Hori C."/>
            <person name="Ishida T."/>
            <person name="Igarashi K."/>
            <person name="Samejima M."/>
            <person name="Suzuki H."/>
            <person name="Master E."/>
            <person name="Ferreira P."/>
            <person name="Ruiz-Duenas F.J."/>
            <person name="Held B."/>
            <person name="Canessa P."/>
            <person name="Larrondo L.F."/>
            <person name="Schmoll M."/>
            <person name="Druzhinina I.S."/>
            <person name="Kubicek C.P."/>
            <person name="Gaskell J.A."/>
            <person name="Kersten P."/>
            <person name="St John F."/>
            <person name="Glasner J."/>
            <person name="Sabat G."/>
            <person name="Splinter BonDurant S."/>
            <person name="Syed K."/>
            <person name="Yadav J."/>
            <person name="Mgbeahuruike A.C."/>
            <person name="Kovalchuk A."/>
            <person name="Asiegbu F.O."/>
            <person name="Lackner G."/>
            <person name="Hoffmeister D."/>
            <person name="Rencoret J."/>
            <person name="Gutierrez A."/>
            <person name="Sun H."/>
            <person name="Lindquist E."/>
            <person name="Barry K."/>
            <person name="Riley R."/>
            <person name="Grigoriev I.V."/>
            <person name="Henrissat B."/>
            <person name="Kues U."/>
            <person name="Berka R.M."/>
            <person name="Martinez A.T."/>
            <person name="Covert S.F."/>
            <person name="Blanchette R.A."/>
            <person name="Cullen D."/>
        </authorList>
    </citation>
    <scope>NUCLEOTIDE SEQUENCE [LARGE SCALE GENOMIC DNA]</scope>
    <source>
        <strain evidence="1 2">11061_1 CR5-6</strain>
    </source>
</reference>
<keyword evidence="2" id="KW-1185">Reference proteome</keyword>
<dbReference type="Proteomes" id="UP000053257">
    <property type="component" value="Unassembled WGS sequence"/>
</dbReference>
<protein>
    <recommendedName>
        <fullName evidence="3">NAD(P)-binding domain-containing protein</fullName>
    </recommendedName>
</protein>
<evidence type="ECO:0000313" key="1">
    <source>
        <dbReference type="EMBL" id="KIP04281.1"/>
    </source>
</evidence>